<name>A0A3P5XCN4_9BACL</name>
<dbReference type="CDD" id="cd14265">
    <property type="entry name" value="UDPK_IM_like"/>
    <property type="match status" value="1"/>
</dbReference>
<evidence type="ECO:0000256" key="14">
    <source>
        <dbReference type="ARBA" id="ARBA00023264"/>
    </source>
</evidence>
<evidence type="ECO:0000256" key="4">
    <source>
        <dbReference type="ARBA" id="ARBA00022516"/>
    </source>
</evidence>
<evidence type="ECO:0000256" key="16">
    <source>
        <dbReference type="PIRSR" id="PIRSR600829-2"/>
    </source>
</evidence>
<reference evidence="20 21" key="1">
    <citation type="submission" date="2018-11" db="EMBL/GenBank/DDBJ databases">
        <authorList>
            <person name="Criscuolo A."/>
        </authorList>
    </citation>
    <scope>NUCLEOTIDE SEQUENCE [LARGE SCALE GENOMIC DNA]</scope>
    <source>
        <strain evidence="20">ATB-66</strain>
    </source>
</reference>
<keyword evidence="6 19" id="KW-0812">Transmembrane</keyword>
<keyword evidence="13" id="KW-0594">Phospholipid biosynthesis</keyword>
<keyword evidence="3" id="KW-1003">Cell membrane</keyword>
<evidence type="ECO:0000256" key="19">
    <source>
        <dbReference type="SAM" id="Phobius"/>
    </source>
</evidence>
<keyword evidence="11" id="KW-0443">Lipid metabolism</keyword>
<organism evidence="20 21">
    <name type="scientific">Filibacter tadaridae</name>
    <dbReference type="NCBI Taxonomy" id="2483811"/>
    <lineage>
        <taxon>Bacteria</taxon>
        <taxon>Bacillati</taxon>
        <taxon>Bacillota</taxon>
        <taxon>Bacilli</taxon>
        <taxon>Bacillales</taxon>
        <taxon>Caryophanaceae</taxon>
        <taxon>Filibacter</taxon>
    </lineage>
</organism>
<dbReference type="AlphaFoldDB" id="A0A3P5XCN4"/>
<feature type="binding site" evidence="17">
    <location>
        <position position="10"/>
    </location>
    <ligand>
        <name>ATP</name>
        <dbReference type="ChEBI" id="CHEBI:30616"/>
    </ligand>
</feature>
<keyword evidence="18" id="KW-0479">Metal-binding</keyword>
<dbReference type="Pfam" id="PF01219">
    <property type="entry name" value="DAGK_prokar"/>
    <property type="match status" value="1"/>
</dbReference>
<gene>
    <name evidence="20" type="primary">dgkA</name>
    <name evidence="20" type="ORF">FILTAD_02694</name>
</gene>
<evidence type="ECO:0000256" key="3">
    <source>
        <dbReference type="ARBA" id="ARBA00022475"/>
    </source>
</evidence>
<evidence type="ECO:0000256" key="7">
    <source>
        <dbReference type="ARBA" id="ARBA00022741"/>
    </source>
</evidence>
<accession>A0A3P5XCN4</accession>
<dbReference type="InterPro" id="IPR000829">
    <property type="entry name" value="DAGK"/>
</dbReference>
<dbReference type="Gene3D" id="1.10.287.3610">
    <property type="match status" value="1"/>
</dbReference>
<keyword evidence="7 17" id="KW-0547">Nucleotide-binding</keyword>
<feature type="transmembrane region" description="Helical" evidence="19">
    <location>
        <begin position="90"/>
        <end position="111"/>
    </location>
</feature>
<evidence type="ECO:0000256" key="6">
    <source>
        <dbReference type="ARBA" id="ARBA00022692"/>
    </source>
</evidence>
<evidence type="ECO:0000256" key="5">
    <source>
        <dbReference type="ARBA" id="ARBA00022679"/>
    </source>
</evidence>
<keyword evidence="9 17" id="KW-0067">ATP-binding</keyword>
<sequence length="117" mass="12924">MRNFFKAFIYAWNGILEGFRSERNLKFHMFAAIVVIGAGVATGLTGTEWFIVFVLIAGMLALEMMNSAIERVVDLVTVEQHPLAKEAKDIAAGAVLIFAVASAVIGLLLFIPKWFNY</sequence>
<evidence type="ECO:0000256" key="11">
    <source>
        <dbReference type="ARBA" id="ARBA00023098"/>
    </source>
</evidence>
<dbReference type="InterPro" id="IPR036945">
    <property type="entry name" value="DAGK_sf"/>
</dbReference>
<comment type="similarity">
    <text evidence="2">Belongs to the bacterial diacylglycerol kinase family.</text>
</comment>
<keyword evidence="10 19" id="KW-1133">Transmembrane helix</keyword>
<evidence type="ECO:0000313" key="20">
    <source>
        <dbReference type="EMBL" id="VDC32466.1"/>
    </source>
</evidence>
<evidence type="ECO:0000313" key="21">
    <source>
        <dbReference type="Proteomes" id="UP000270468"/>
    </source>
</evidence>
<feature type="binding site" evidence="16">
    <location>
        <begin position="7"/>
        <end position="12"/>
    </location>
    <ligand>
        <name>substrate</name>
    </ligand>
</feature>
<dbReference type="OrthoDB" id="9789934at2"/>
<dbReference type="PROSITE" id="PS01069">
    <property type="entry name" value="DAGK_PROKAR"/>
    <property type="match status" value="1"/>
</dbReference>
<evidence type="ECO:0000256" key="9">
    <source>
        <dbReference type="ARBA" id="ARBA00022840"/>
    </source>
</evidence>
<keyword evidence="14" id="KW-1208">Phospholipid metabolism</keyword>
<comment type="subcellular location">
    <subcellularLocation>
        <location evidence="1">Cell membrane</location>
        <topology evidence="1">Multi-pass membrane protein</topology>
    </subcellularLocation>
</comment>
<dbReference type="RefSeq" id="WP_124071501.1">
    <property type="nucleotide sequence ID" value="NZ_CBCRXF010000002.1"/>
</dbReference>
<feature type="active site" description="Proton acceptor" evidence="15">
    <location>
        <position position="63"/>
    </location>
</feature>
<evidence type="ECO:0000256" key="13">
    <source>
        <dbReference type="ARBA" id="ARBA00023209"/>
    </source>
</evidence>
<keyword evidence="12 19" id="KW-0472">Membrane</keyword>
<dbReference type="EMBL" id="UXAV01000044">
    <property type="protein sequence ID" value="VDC32466.1"/>
    <property type="molecule type" value="Genomic_DNA"/>
</dbReference>
<feature type="binding site" evidence="17">
    <location>
        <position position="22"/>
    </location>
    <ligand>
        <name>ATP</name>
        <dbReference type="ChEBI" id="CHEBI:30616"/>
    </ligand>
</feature>
<feature type="binding site" evidence="16">
    <location>
        <position position="63"/>
    </location>
    <ligand>
        <name>substrate</name>
    </ligand>
</feature>
<evidence type="ECO:0000256" key="17">
    <source>
        <dbReference type="PIRSR" id="PIRSR600829-3"/>
    </source>
</evidence>
<feature type="transmembrane region" description="Helical" evidence="19">
    <location>
        <begin position="27"/>
        <end position="44"/>
    </location>
</feature>
<dbReference type="EC" id="2.7.1.66" evidence="20"/>
<feature type="binding site" evidence="17">
    <location>
        <begin position="88"/>
        <end position="89"/>
    </location>
    <ligand>
        <name>ATP</name>
        <dbReference type="ChEBI" id="CHEBI:30616"/>
    </ligand>
</feature>
<keyword evidence="8 20" id="KW-0418">Kinase</keyword>
<dbReference type="GO" id="GO:0005886">
    <property type="term" value="C:plasma membrane"/>
    <property type="evidence" value="ECO:0007669"/>
    <property type="project" value="UniProtKB-SubCell"/>
</dbReference>
<evidence type="ECO:0000256" key="2">
    <source>
        <dbReference type="ARBA" id="ARBA00005967"/>
    </source>
</evidence>
<evidence type="ECO:0000256" key="8">
    <source>
        <dbReference type="ARBA" id="ARBA00022777"/>
    </source>
</evidence>
<keyword evidence="21" id="KW-1185">Reference proteome</keyword>
<feature type="binding site" evidence="18">
    <location>
        <position position="22"/>
    </location>
    <ligand>
        <name>a divalent metal cation</name>
        <dbReference type="ChEBI" id="CHEBI:60240"/>
    </ligand>
</feature>
<dbReference type="GO" id="GO:0036433">
    <property type="term" value="F:di-trans, poly-cis-undecaprenol kinase activity"/>
    <property type="evidence" value="ECO:0007669"/>
    <property type="project" value="UniProtKB-EC"/>
</dbReference>
<dbReference type="PANTHER" id="PTHR34299:SF1">
    <property type="entry name" value="DIACYLGLYCEROL KINASE"/>
    <property type="match status" value="1"/>
</dbReference>
<protein>
    <submittedName>
        <fullName evidence="20">Undecaprenol kinase</fullName>
        <ecNumber evidence="20">2.7.1.66</ecNumber>
    </submittedName>
</protein>
<proteinExistence type="inferred from homology"/>
<evidence type="ECO:0000256" key="10">
    <source>
        <dbReference type="ARBA" id="ARBA00022989"/>
    </source>
</evidence>
<feature type="binding site" evidence="17">
    <location>
        <begin position="79"/>
        <end position="81"/>
    </location>
    <ligand>
        <name>ATP</name>
        <dbReference type="ChEBI" id="CHEBI:30616"/>
    </ligand>
</feature>
<dbReference type="GO" id="GO:0008654">
    <property type="term" value="P:phospholipid biosynthetic process"/>
    <property type="evidence" value="ECO:0007669"/>
    <property type="project" value="UniProtKB-KW"/>
</dbReference>
<keyword evidence="18" id="KW-0460">Magnesium</keyword>
<evidence type="ECO:0000256" key="1">
    <source>
        <dbReference type="ARBA" id="ARBA00004651"/>
    </source>
</evidence>
<dbReference type="PANTHER" id="PTHR34299">
    <property type="entry name" value="DIACYLGLYCEROL KINASE"/>
    <property type="match status" value="1"/>
</dbReference>
<evidence type="ECO:0000256" key="18">
    <source>
        <dbReference type="PIRSR" id="PIRSR600829-4"/>
    </source>
</evidence>
<dbReference type="GO" id="GO:0005524">
    <property type="term" value="F:ATP binding"/>
    <property type="evidence" value="ECO:0007669"/>
    <property type="project" value="UniProtKB-KW"/>
</dbReference>
<dbReference type="InterPro" id="IPR033717">
    <property type="entry name" value="UDPK"/>
</dbReference>
<dbReference type="GO" id="GO:0046872">
    <property type="term" value="F:metal ion binding"/>
    <property type="evidence" value="ECO:0007669"/>
    <property type="project" value="UniProtKB-KW"/>
</dbReference>
<keyword evidence="4" id="KW-0444">Lipid biosynthesis</keyword>
<feature type="binding site" evidence="18">
    <location>
        <position position="70"/>
    </location>
    <ligand>
        <name>a divalent metal cation</name>
        <dbReference type="ChEBI" id="CHEBI:60240"/>
    </ligand>
</feature>
<keyword evidence="5 20" id="KW-0808">Transferase</keyword>
<evidence type="ECO:0000256" key="12">
    <source>
        <dbReference type="ARBA" id="ARBA00023136"/>
    </source>
</evidence>
<evidence type="ECO:0000256" key="15">
    <source>
        <dbReference type="PIRSR" id="PIRSR600829-1"/>
    </source>
</evidence>
<feature type="binding site" evidence="17">
    <location>
        <position position="70"/>
    </location>
    <ligand>
        <name>ATP</name>
        <dbReference type="ChEBI" id="CHEBI:30616"/>
    </ligand>
</feature>
<dbReference type="Proteomes" id="UP000270468">
    <property type="component" value="Unassembled WGS sequence"/>
</dbReference>
<comment type="cofactor">
    <cofactor evidence="18">
        <name>Mg(2+)</name>
        <dbReference type="ChEBI" id="CHEBI:18420"/>
    </cofactor>
    <text evidence="18">Mn(2+), Zn(2+), Cd(2+) and Co(2+) support activity to lesser extents.</text>
</comment>